<evidence type="ECO:0008006" key="3">
    <source>
        <dbReference type="Google" id="ProtNLM"/>
    </source>
</evidence>
<accession>A0ABR7CLG4</accession>
<keyword evidence="2" id="KW-1185">Reference proteome</keyword>
<dbReference type="RefSeq" id="WP_147387358.1">
    <property type="nucleotide sequence ID" value="NZ_JACOOK010000002.1"/>
</dbReference>
<organism evidence="1 2">
    <name type="scientific">Alistipes hominis</name>
    <dbReference type="NCBI Taxonomy" id="2763015"/>
    <lineage>
        <taxon>Bacteria</taxon>
        <taxon>Pseudomonadati</taxon>
        <taxon>Bacteroidota</taxon>
        <taxon>Bacteroidia</taxon>
        <taxon>Bacteroidales</taxon>
        <taxon>Rikenellaceae</taxon>
        <taxon>Alistipes</taxon>
    </lineage>
</organism>
<reference evidence="1 2" key="1">
    <citation type="submission" date="2020-08" db="EMBL/GenBank/DDBJ databases">
        <title>Genome public.</title>
        <authorList>
            <person name="Liu C."/>
            <person name="Sun Q."/>
        </authorList>
    </citation>
    <scope>NUCLEOTIDE SEQUENCE [LARGE SCALE GENOMIC DNA]</scope>
    <source>
        <strain evidence="1 2">New-7</strain>
    </source>
</reference>
<sequence length="102" mass="11173">MKKVFLLLTATAIMLAVGVYSLVDTKNVVGLMTLSEVEALARSEGESGGRAPREIKVQCCVEWEYDYTDAQGVDHLRCKRMEEKSGYDCTGGSSTCTPSWPC</sequence>
<gene>
    <name evidence="1" type="ORF">H8S08_05545</name>
</gene>
<proteinExistence type="predicted"/>
<name>A0ABR7CLG4_9BACT</name>
<dbReference type="EMBL" id="JACOOK010000002">
    <property type="protein sequence ID" value="MBC5616486.1"/>
    <property type="molecule type" value="Genomic_DNA"/>
</dbReference>
<evidence type="ECO:0000313" key="2">
    <source>
        <dbReference type="Proteomes" id="UP000636891"/>
    </source>
</evidence>
<evidence type="ECO:0000313" key="1">
    <source>
        <dbReference type="EMBL" id="MBC5616486.1"/>
    </source>
</evidence>
<dbReference type="Proteomes" id="UP000636891">
    <property type="component" value="Unassembled WGS sequence"/>
</dbReference>
<comment type="caution">
    <text evidence="1">The sequence shown here is derived from an EMBL/GenBank/DDBJ whole genome shotgun (WGS) entry which is preliminary data.</text>
</comment>
<protein>
    <recommendedName>
        <fullName evidence="3">NVEALA protein</fullName>
    </recommendedName>
</protein>